<dbReference type="SUPFAM" id="SSF74650">
    <property type="entry name" value="Galactose mutarotase-like"/>
    <property type="match status" value="3"/>
</dbReference>
<evidence type="ECO:0000256" key="1">
    <source>
        <dbReference type="ARBA" id="ARBA00001324"/>
    </source>
</evidence>
<keyword evidence="5" id="KW-0964">Secreted</keyword>
<evidence type="ECO:0000313" key="11">
    <source>
        <dbReference type="Proteomes" id="UP001237642"/>
    </source>
</evidence>
<evidence type="ECO:0000256" key="4">
    <source>
        <dbReference type="ARBA" id="ARBA00012437"/>
    </source>
</evidence>
<evidence type="ECO:0000313" key="10">
    <source>
        <dbReference type="EMBL" id="KAK1405593.1"/>
    </source>
</evidence>
<dbReference type="PANTHER" id="PTHR32018">
    <property type="entry name" value="RHAMNOGALACTURONATE LYASE FAMILY PROTEIN"/>
    <property type="match status" value="1"/>
</dbReference>
<evidence type="ECO:0000256" key="6">
    <source>
        <dbReference type="ARBA" id="ARBA00022729"/>
    </source>
</evidence>
<name>A0AAD8JKU3_9APIA</name>
<dbReference type="Gene3D" id="2.60.120.260">
    <property type="entry name" value="Galactose-binding domain-like"/>
    <property type="match status" value="3"/>
</dbReference>
<dbReference type="GO" id="GO:0005576">
    <property type="term" value="C:extracellular region"/>
    <property type="evidence" value="ECO:0007669"/>
    <property type="project" value="UniProtKB-SubCell"/>
</dbReference>
<accession>A0AAD8JKU3</accession>
<reference evidence="10" key="2">
    <citation type="submission" date="2023-05" db="EMBL/GenBank/DDBJ databases">
        <authorList>
            <person name="Schelkunov M.I."/>
        </authorList>
    </citation>
    <scope>NUCLEOTIDE SEQUENCE</scope>
    <source>
        <strain evidence="10">Hsosn_3</strain>
        <tissue evidence="10">Leaf</tissue>
    </source>
</reference>
<dbReference type="InterPro" id="IPR029413">
    <property type="entry name" value="RG-lyase_II"/>
</dbReference>
<dbReference type="Proteomes" id="UP001237642">
    <property type="component" value="Unassembled WGS sequence"/>
</dbReference>
<dbReference type="InterPro" id="IPR008979">
    <property type="entry name" value="Galactose-bd-like_sf"/>
</dbReference>
<proteinExistence type="inferred from homology"/>
<gene>
    <name evidence="10" type="ORF">POM88_005198</name>
</gene>
<feature type="domain" description="Rhamnogalacturonan lyase" evidence="8">
    <location>
        <begin position="1764"/>
        <end position="1952"/>
    </location>
</feature>
<keyword evidence="11" id="KW-1185">Reference proteome</keyword>
<sequence>MSSDDGVQLHIQDRHVTMDNGILQVTFSKPAGMVTGVSYNGIDNLLEVRNDETNRGYWDVVWSPPGTSGTTGRFESINGTEFSVIVETEDQVELSFSRSWDASHEKLAPLSVDKRFVMLRGSSGFYSYAIYEHLEEWPGLNLDETRIAFKLRKDMFHYMVMADNRQRSMPLPEDRLPHRGIALAYPEAVLLVDPVEPEFKGEVDDKYQYSCENKDLRVHGWISTDQSVGFWQITASDEFRTGGPVKQNLTSHVGPITLAMFTSAHYAGSDLVPKFKQGEFWKKVYGPVFIYLNTNDGLDPLALWNDAKTQTSIEVESWPYDFPASEDFPSKDQRGNVRGRLLVHDTYISETDLSANDAYVGLAPPGDVGSWQRECKDYQFWTQADENGDFSINNIRAGDYNLYGWVPCILGDYKYDDYVINITAGCDIDLGELVFEPPRKGPTLWEIGIPSRTAAEFYVPDPNPKYINKLFINHPDRFRQYGLWERYAELYPDEDLVYTVGESDYTKDWFFAHVTRKNDDKTYKGTTWQIRFNLEEVNNVDTYTLRLALASAAQAELQVRINDPNMEAVFTSGMIGGDNAIARHGIHGLYWLYTVEILGSNLIEGENTIYLTQALCTSPFQGIMYDYIRFEAPRQLLCKHSPFKTLHQQHHRSVLFTSMPKLGMLLHAEDDYIVIDNGVLQITLTNPGGNLTRIQYSGIDNVLETQNKDLNGGFWDLNWSEAGSQKNRGKFDTITGTNFRILVENEKQMELSFTRTWYPSDQGEHAPLYIDKRFVILRDISGFYSYAIYKHLKVMPAFNLNTSRIAFMLRKDKFHYMAVADNRQRYMPHPDDRLPGRGEQLAYPEAVRLVDPIEPEFKGEVDDKYQYSIENKDNRVHGWICFDPPVGFWQITPSNEFRNGGPLKQDLSSHVNPSTLAIFLTSHYAGEDLLVKLGAGEEWTKVLGPVFIYLNSVPSAANALSLWEDAKEQMIKETNCWPYSFLASDDFPSSDCRGAMRGRLLVYDRFITEFNVPAALAYVGLAAPGDAGSWQRESKGYQFWTKANECGEFTIMNVRAGSYNLFAWVPGFIGDYRCDVEICISSGSDIDMGDLVYEPPRDGPTIWEIGIPDRSAAEFYIPDPNPMYINKLYVNHPDRFRQYGLWERYADLYPDKDLVYTIGVSDYTKDWFFAQVNRKIGDSTYRTSTWQIKFEVLNVERFENYKLRLALASAHHSDLQVRINDPEANNPLFSTGEIGDDNAIARHGIHGIYWLFTVDIPGDQLVEGDINTIYLTQSKSSSPFQGIIWAQFLNSGENLVSESFRFLDAPQPTSSVSGSWMFILLAASFVELHLSDDQVVMSNGLLQLTFTKPAGHIIGIQYNGLDNLVELHNPELNGGFWDLNWSDPKSTQTRGQFDMINGTIFEIIVQNEDQVELSFKRPWDSSFKDDHSPLYVDKRFIMLSGSSGFYSYAIYEHGKDMPSFSLNEARLVFMLNIEKFRYMAMADNRQRYMPLPDDRLPGRGQELAYPEAVLLVNPVEPEFTGEVDDKYQYMCENEDNKVHGWICLDPPIGFWQITPSNEFKTCGPFKQDLTSHVGPVTLAMFVSAHYGGVDVVLNFKSGEPWKKVFGPVFIYLNTSSDQENAVSELWENAKEKMRTEVQSWPYDFPLSEDFPQSDQRGGVSGTLLVNDSYVSDHPILAVGAHVGLAPPGEVGSFQREGKGYQFWTNTNDAGHFFIENIRPGDYNLYACVPGFIGDFRWEKLITVTPGGIIDAGTLIYKPPRYGPTLWEIGTPDRSAAEFYVPEPDPKYINKLYVNHSDRFRQYGLWERYTDLYPDKDLVYTIGVSEYHKDWFYAQVTRKAGSDMYIGTTWQIKFTLGNVDQTGIYKLRLALASATLSILEVRVNNEEANSPIFSTGSIGKDNAIARHGIHGLYWLFTVDIHGTQLVEGENTIYLKQANGSKFQFGVMYDYIRLEGPPVSQES</sequence>
<dbReference type="InterPro" id="IPR014718">
    <property type="entry name" value="GH-type_carb-bd"/>
</dbReference>
<dbReference type="InterPro" id="IPR013784">
    <property type="entry name" value="Carb-bd-like_fold"/>
</dbReference>
<dbReference type="GO" id="GO:0102210">
    <property type="term" value="F:rhamnogalacturonan endolyase activity"/>
    <property type="evidence" value="ECO:0007669"/>
    <property type="project" value="UniProtKB-EC"/>
</dbReference>
<dbReference type="InterPro" id="IPR011013">
    <property type="entry name" value="Gal_mutarotase_sf_dom"/>
</dbReference>
<organism evidence="10 11">
    <name type="scientific">Heracleum sosnowskyi</name>
    <dbReference type="NCBI Taxonomy" id="360622"/>
    <lineage>
        <taxon>Eukaryota</taxon>
        <taxon>Viridiplantae</taxon>
        <taxon>Streptophyta</taxon>
        <taxon>Embryophyta</taxon>
        <taxon>Tracheophyta</taxon>
        <taxon>Spermatophyta</taxon>
        <taxon>Magnoliopsida</taxon>
        <taxon>eudicotyledons</taxon>
        <taxon>Gunneridae</taxon>
        <taxon>Pentapetalae</taxon>
        <taxon>asterids</taxon>
        <taxon>campanulids</taxon>
        <taxon>Apiales</taxon>
        <taxon>Apiaceae</taxon>
        <taxon>Apioideae</taxon>
        <taxon>apioid superclade</taxon>
        <taxon>Tordylieae</taxon>
        <taxon>Tordyliinae</taxon>
        <taxon>Heracleum</taxon>
    </lineage>
</organism>
<protein>
    <recommendedName>
        <fullName evidence="4">rhamnogalacturonan endolyase</fullName>
        <ecNumber evidence="4">4.2.2.23</ecNumber>
    </recommendedName>
</protein>
<dbReference type="InterPro" id="IPR029411">
    <property type="entry name" value="RG-lyase_III"/>
</dbReference>
<comment type="catalytic activity">
    <reaction evidence="1">
        <text>Endotype eliminative cleavage of L-alpha-rhamnopyranosyl-(1-&gt;4)-alpha-D-galactopyranosyluronic acid bonds of rhamnogalacturonan I domains in ramified hairy regions of pectin leaving L-rhamnopyranose at the reducing end and 4-deoxy-4,5-unsaturated D-galactopyranosyluronic acid at the non-reducing end.</text>
        <dbReference type="EC" id="4.2.2.23"/>
    </reaction>
</comment>
<feature type="domain" description="Rhamnogalacturonan lyase" evidence="8">
    <location>
        <begin position="1101"/>
        <end position="1285"/>
    </location>
</feature>
<comment type="subcellular location">
    <subcellularLocation>
        <location evidence="2">Secreted</location>
    </subcellularLocation>
</comment>
<dbReference type="CDD" id="cd10316">
    <property type="entry name" value="RGL4_M"/>
    <property type="match status" value="3"/>
</dbReference>
<evidence type="ECO:0000256" key="3">
    <source>
        <dbReference type="ARBA" id="ARBA00010418"/>
    </source>
</evidence>
<feature type="domain" description="Rhamnogalacturonan lyase" evidence="9">
    <location>
        <begin position="1679"/>
        <end position="1747"/>
    </location>
</feature>
<dbReference type="GO" id="GO:0030246">
    <property type="term" value="F:carbohydrate binding"/>
    <property type="evidence" value="ECO:0007669"/>
    <property type="project" value="InterPro"/>
</dbReference>
<keyword evidence="7" id="KW-0456">Lyase</keyword>
<dbReference type="EMBL" id="JAUIZM010000001">
    <property type="protein sequence ID" value="KAK1405593.1"/>
    <property type="molecule type" value="Genomic_DNA"/>
</dbReference>
<dbReference type="EC" id="4.2.2.23" evidence="4"/>
<dbReference type="Pfam" id="PF06045">
    <property type="entry name" value="Rhamnogal_lyase"/>
    <property type="match status" value="3"/>
</dbReference>
<dbReference type="InterPro" id="IPR010325">
    <property type="entry name" value="Rhamnogal_lyase"/>
</dbReference>
<keyword evidence="6" id="KW-0732">Signal</keyword>
<feature type="domain" description="Rhamnogalacturonan lyase" evidence="9">
    <location>
        <begin position="1017"/>
        <end position="1086"/>
    </location>
</feature>
<evidence type="ECO:0000256" key="2">
    <source>
        <dbReference type="ARBA" id="ARBA00004613"/>
    </source>
</evidence>
<dbReference type="SUPFAM" id="SSF49452">
    <property type="entry name" value="Starch-binding domain-like"/>
    <property type="match status" value="3"/>
</dbReference>
<feature type="domain" description="Rhamnogalacturonan lyase" evidence="8">
    <location>
        <begin position="443"/>
        <end position="630"/>
    </location>
</feature>
<dbReference type="CDD" id="cd10320">
    <property type="entry name" value="RGL4_N"/>
    <property type="match status" value="3"/>
</dbReference>
<dbReference type="FunFam" id="2.60.40.1120:FF:000033">
    <property type="entry name" value="Rhamnogalacturonate lyase B"/>
    <property type="match status" value="3"/>
</dbReference>
<comment type="similarity">
    <text evidence="3">Belongs to the polysaccharide lyase 4 family.</text>
</comment>
<evidence type="ECO:0000259" key="8">
    <source>
        <dbReference type="Pfam" id="PF14683"/>
    </source>
</evidence>
<comment type="caution">
    <text evidence="10">The sequence shown here is derived from an EMBL/GenBank/DDBJ whole genome shotgun (WGS) entry which is preliminary data.</text>
</comment>
<dbReference type="Pfam" id="PF14683">
    <property type="entry name" value="CBM-like"/>
    <property type="match status" value="3"/>
</dbReference>
<dbReference type="Gene3D" id="2.60.40.1120">
    <property type="entry name" value="Carboxypeptidase-like, regulatory domain"/>
    <property type="match status" value="3"/>
</dbReference>
<dbReference type="GO" id="GO:0005975">
    <property type="term" value="P:carbohydrate metabolic process"/>
    <property type="evidence" value="ECO:0007669"/>
    <property type="project" value="InterPro"/>
</dbReference>
<evidence type="ECO:0000256" key="7">
    <source>
        <dbReference type="ARBA" id="ARBA00023239"/>
    </source>
</evidence>
<dbReference type="Gene3D" id="2.70.98.10">
    <property type="match status" value="3"/>
</dbReference>
<dbReference type="Pfam" id="PF14686">
    <property type="entry name" value="fn3_3"/>
    <property type="match status" value="3"/>
</dbReference>
<dbReference type="PANTHER" id="PTHR32018:SF1">
    <property type="entry name" value="RHAMNOGALACTURONAN ENDOLYASE"/>
    <property type="match status" value="1"/>
</dbReference>
<dbReference type="SUPFAM" id="SSF49785">
    <property type="entry name" value="Galactose-binding domain-like"/>
    <property type="match status" value="3"/>
</dbReference>
<evidence type="ECO:0000259" key="9">
    <source>
        <dbReference type="Pfam" id="PF14686"/>
    </source>
</evidence>
<dbReference type="CDD" id="cd10317">
    <property type="entry name" value="RGL4_C"/>
    <property type="match status" value="3"/>
</dbReference>
<reference evidence="10" key="1">
    <citation type="submission" date="2023-02" db="EMBL/GenBank/DDBJ databases">
        <title>Genome of toxic invasive species Heracleum sosnowskyi carries increased number of genes despite the absence of recent whole-genome duplications.</title>
        <authorList>
            <person name="Schelkunov M."/>
            <person name="Shtratnikova V."/>
            <person name="Makarenko M."/>
            <person name="Klepikova A."/>
            <person name="Omelchenko D."/>
            <person name="Novikova G."/>
            <person name="Obukhova E."/>
            <person name="Bogdanov V."/>
            <person name="Penin A."/>
            <person name="Logacheva M."/>
        </authorList>
    </citation>
    <scope>NUCLEOTIDE SEQUENCE</scope>
    <source>
        <strain evidence="10">Hsosn_3</strain>
        <tissue evidence="10">Leaf</tissue>
    </source>
</reference>
<feature type="domain" description="Rhamnogalacturonan lyase" evidence="9">
    <location>
        <begin position="356"/>
        <end position="429"/>
    </location>
</feature>
<dbReference type="InterPro" id="IPR051850">
    <property type="entry name" value="Polysacch_Lyase_4"/>
</dbReference>
<evidence type="ECO:0000256" key="5">
    <source>
        <dbReference type="ARBA" id="ARBA00022525"/>
    </source>
</evidence>